<feature type="transmembrane region" description="Helical" evidence="7">
    <location>
        <begin position="31"/>
        <end position="48"/>
    </location>
</feature>
<evidence type="ECO:0000256" key="4">
    <source>
        <dbReference type="ARBA" id="ARBA00022989"/>
    </source>
</evidence>
<feature type="transmembrane region" description="Helical" evidence="7">
    <location>
        <begin position="129"/>
        <end position="150"/>
    </location>
</feature>
<feature type="transmembrane region" description="Helical" evidence="7">
    <location>
        <begin position="162"/>
        <end position="186"/>
    </location>
</feature>
<evidence type="ECO:0000256" key="5">
    <source>
        <dbReference type="ARBA" id="ARBA00023136"/>
    </source>
</evidence>
<dbReference type="PANTHER" id="PTHR43124">
    <property type="entry name" value="PURINE EFFLUX PUMP PBUE"/>
    <property type="match status" value="1"/>
</dbReference>
<evidence type="ECO:0000256" key="6">
    <source>
        <dbReference type="SAM" id="MobiDB-lite"/>
    </source>
</evidence>
<feature type="transmembrane region" description="Helical" evidence="7">
    <location>
        <begin position="192"/>
        <end position="210"/>
    </location>
</feature>
<sequence>MAAPSVSPAVSTASPSAPSRSWADRLGMPHLLRWGFVGLLIFMIGDGVESGYLSTFLLDRGLEQGQVGLLFTVYGVAAGVAAWASGALSDLWGPRRVMILGLVLWVIFQLVLLTVALPSMDFTLLLVSYGLRGLGYPLFAYGFLVWIAACTPSHRLGSAVGWFWFAFTGGLPTLGSLLASATIPALGAFNTLWIAFGLVIVGGLVVLTTVRERTGFSRLAPEGEKPVATLASSLTILWRNPRIGMGAAVRAINTASQFGFLVFLPVFFTKEIGFELGEWLQILSVVFLTNIFFNLIFGIVGDKFGWRQTIALFGGVGCAVTTLAFYYVPLAAGPNLIVAMAVGAAYGATLAGFVPLSALMPSLAPEHKGAAMSALNFGAGMSVFLGPLIATLFLSLIGVGGVMWIFAGLYLLSAVLTWQLKLPAASRHAAAPSNAQ</sequence>
<feature type="transmembrane region" description="Helical" evidence="7">
    <location>
        <begin position="336"/>
        <end position="358"/>
    </location>
</feature>
<gene>
    <name evidence="9" type="ORF">GU243_15325</name>
</gene>
<dbReference type="EMBL" id="CP047898">
    <property type="protein sequence ID" value="QHK20859.1"/>
    <property type="molecule type" value="Genomic_DNA"/>
</dbReference>
<protein>
    <submittedName>
        <fullName evidence="9">MFS transporter</fullName>
    </submittedName>
</protein>
<keyword evidence="10" id="KW-1185">Reference proteome</keyword>
<feature type="transmembrane region" description="Helical" evidence="7">
    <location>
        <begin position="247"/>
        <end position="267"/>
    </location>
</feature>
<dbReference type="Proteomes" id="UP000464186">
    <property type="component" value="Chromosome"/>
</dbReference>
<keyword evidence="2" id="KW-1003">Cell membrane</keyword>
<feature type="transmembrane region" description="Helical" evidence="7">
    <location>
        <begin position="68"/>
        <end position="85"/>
    </location>
</feature>
<proteinExistence type="predicted"/>
<name>A0A6P1NML7_9MICC</name>
<accession>A0A6P1NML7</accession>
<keyword evidence="4 7" id="KW-1133">Transmembrane helix</keyword>
<evidence type="ECO:0000256" key="7">
    <source>
        <dbReference type="SAM" id="Phobius"/>
    </source>
</evidence>
<dbReference type="NCBIfam" id="TIGR00897">
    <property type="entry name" value="2A0118"/>
    <property type="match status" value="1"/>
</dbReference>
<dbReference type="InterPro" id="IPR011701">
    <property type="entry name" value="MFS"/>
</dbReference>
<evidence type="ECO:0000259" key="8">
    <source>
        <dbReference type="PROSITE" id="PS50850"/>
    </source>
</evidence>
<feature type="transmembrane region" description="Helical" evidence="7">
    <location>
        <begin position="396"/>
        <end position="418"/>
    </location>
</feature>
<dbReference type="InterPro" id="IPR036259">
    <property type="entry name" value="MFS_trans_sf"/>
</dbReference>
<dbReference type="CDD" id="cd17337">
    <property type="entry name" value="MFS_CsbX"/>
    <property type="match status" value="1"/>
</dbReference>
<keyword evidence="3 7" id="KW-0812">Transmembrane</keyword>
<comment type="subcellular location">
    <subcellularLocation>
        <location evidence="1">Cell membrane</location>
        <topology evidence="1">Multi-pass membrane protein</topology>
    </subcellularLocation>
</comment>
<evidence type="ECO:0000313" key="10">
    <source>
        <dbReference type="Proteomes" id="UP000464186"/>
    </source>
</evidence>
<dbReference type="InterPro" id="IPR004748">
    <property type="entry name" value="Polyol_permease-like"/>
</dbReference>
<dbReference type="PROSITE" id="PS50850">
    <property type="entry name" value="MFS"/>
    <property type="match status" value="1"/>
</dbReference>
<feature type="transmembrane region" description="Helical" evidence="7">
    <location>
        <begin position="97"/>
        <end position="117"/>
    </location>
</feature>
<evidence type="ECO:0000313" key="9">
    <source>
        <dbReference type="EMBL" id="QHK20859.1"/>
    </source>
</evidence>
<dbReference type="InterPro" id="IPR020846">
    <property type="entry name" value="MFS_dom"/>
</dbReference>
<evidence type="ECO:0000256" key="3">
    <source>
        <dbReference type="ARBA" id="ARBA00022692"/>
    </source>
</evidence>
<dbReference type="PANTHER" id="PTHR43124:SF3">
    <property type="entry name" value="CHLORAMPHENICOL EFFLUX PUMP RV0191"/>
    <property type="match status" value="1"/>
</dbReference>
<dbReference type="InterPro" id="IPR050189">
    <property type="entry name" value="MFS_Efflux_Transporters"/>
</dbReference>
<dbReference type="GO" id="GO:0005886">
    <property type="term" value="C:plasma membrane"/>
    <property type="evidence" value="ECO:0007669"/>
    <property type="project" value="UniProtKB-SubCell"/>
</dbReference>
<dbReference type="Gene3D" id="1.20.1250.20">
    <property type="entry name" value="MFS general substrate transporter like domains"/>
    <property type="match status" value="2"/>
</dbReference>
<evidence type="ECO:0000256" key="2">
    <source>
        <dbReference type="ARBA" id="ARBA00022475"/>
    </source>
</evidence>
<dbReference type="AlphaFoldDB" id="A0A6P1NML7"/>
<feature type="region of interest" description="Disordered" evidence="6">
    <location>
        <begin position="1"/>
        <end position="21"/>
    </location>
</feature>
<dbReference type="GO" id="GO:0022857">
    <property type="term" value="F:transmembrane transporter activity"/>
    <property type="evidence" value="ECO:0007669"/>
    <property type="project" value="InterPro"/>
</dbReference>
<reference evidence="9 10" key="1">
    <citation type="submission" date="2020-01" db="EMBL/GenBank/DDBJ databases">
        <title>Pseudarthrobacter psychrotolerans sp. nov., isolated from antarctic soil.</title>
        <authorList>
            <person name="Shin Y."/>
            <person name="Park W."/>
        </authorList>
    </citation>
    <scope>NUCLEOTIDE SEQUENCE [LARGE SCALE GENOMIC DNA]</scope>
    <source>
        <strain evidence="9 10">YJ56</strain>
    </source>
</reference>
<dbReference type="Pfam" id="PF07690">
    <property type="entry name" value="MFS_1"/>
    <property type="match status" value="2"/>
</dbReference>
<evidence type="ECO:0000256" key="1">
    <source>
        <dbReference type="ARBA" id="ARBA00004651"/>
    </source>
</evidence>
<keyword evidence="5 7" id="KW-0472">Membrane</keyword>
<feature type="transmembrane region" description="Helical" evidence="7">
    <location>
        <begin position="309"/>
        <end position="330"/>
    </location>
</feature>
<dbReference type="SUPFAM" id="SSF103473">
    <property type="entry name" value="MFS general substrate transporter"/>
    <property type="match status" value="1"/>
</dbReference>
<feature type="transmembrane region" description="Helical" evidence="7">
    <location>
        <begin position="370"/>
        <end position="390"/>
    </location>
</feature>
<dbReference type="KEGG" id="psey:GU243_15325"/>
<feature type="domain" description="Major facilitator superfamily (MFS) profile" evidence="8">
    <location>
        <begin position="31"/>
        <end position="425"/>
    </location>
</feature>
<feature type="transmembrane region" description="Helical" evidence="7">
    <location>
        <begin position="279"/>
        <end position="297"/>
    </location>
</feature>
<organism evidence="9 10">
    <name type="scientific">Pseudarthrobacter psychrotolerans</name>
    <dbReference type="NCBI Taxonomy" id="2697569"/>
    <lineage>
        <taxon>Bacteria</taxon>
        <taxon>Bacillati</taxon>
        <taxon>Actinomycetota</taxon>
        <taxon>Actinomycetes</taxon>
        <taxon>Micrococcales</taxon>
        <taxon>Micrococcaceae</taxon>
        <taxon>Pseudarthrobacter</taxon>
    </lineage>
</organism>